<keyword evidence="1" id="KW-0732">Signal</keyword>
<organism evidence="2 3">
    <name type="scientific">Cephus cinctus</name>
    <name type="common">Wheat stem sawfly</name>
    <dbReference type="NCBI Taxonomy" id="211228"/>
    <lineage>
        <taxon>Eukaryota</taxon>
        <taxon>Metazoa</taxon>
        <taxon>Ecdysozoa</taxon>
        <taxon>Arthropoda</taxon>
        <taxon>Hexapoda</taxon>
        <taxon>Insecta</taxon>
        <taxon>Pterygota</taxon>
        <taxon>Neoptera</taxon>
        <taxon>Endopterygota</taxon>
        <taxon>Hymenoptera</taxon>
        <taxon>Cephoidea</taxon>
        <taxon>Cephidae</taxon>
        <taxon>Cephus</taxon>
    </lineage>
</organism>
<gene>
    <name evidence="3" type="primary">LOC107264227</name>
</gene>
<name>A0AAJ7BKI6_CEPCN</name>
<dbReference type="GeneID" id="107264227"/>
<proteinExistence type="predicted"/>
<reference evidence="3" key="1">
    <citation type="submission" date="2025-08" db="UniProtKB">
        <authorList>
            <consortium name="RefSeq"/>
        </authorList>
    </citation>
    <scope>IDENTIFICATION</scope>
</reference>
<evidence type="ECO:0000256" key="1">
    <source>
        <dbReference type="SAM" id="SignalP"/>
    </source>
</evidence>
<keyword evidence="2" id="KW-1185">Reference proteome</keyword>
<feature type="signal peptide" evidence="1">
    <location>
        <begin position="1"/>
        <end position="23"/>
    </location>
</feature>
<feature type="chain" id="PRO_5042581640" evidence="1">
    <location>
        <begin position="24"/>
        <end position="150"/>
    </location>
</feature>
<sequence length="150" mass="17160">MARSLVLFIGFNLIVWILKTVLGSHRSKNIISRNTNVIHSRGFRNDGAAIPNNIPTYHFVMYPLILVEISNPKCNVFLKIFGLPFFEQNLGKFISSKQTGYRRDLSDHDKIIETGDQLTNSDSRRTAHIINDISKLNDNDKRNDNNQSND</sequence>
<protein>
    <submittedName>
        <fullName evidence="3">Uncharacterized protein LOC107264227 isoform X1</fullName>
    </submittedName>
</protein>
<evidence type="ECO:0000313" key="2">
    <source>
        <dbReference type="Proteomes" id="UP000694920"/>
    </source>
</evidence>
<dbReference type="RefSeq" id="XP_015587738.1">
    <property type="nucleotide sequence ID" value="XM_015732252.2"/>
</dbReference>
<dbReference type="AlphaFoldDB" id="A0AAJ7BKI6"/>
<dbReference type="KEGG" id="ccin:107264227"/>
<dbReference type="Proteomes" id="UP000694920">
    <property type="component" value="Unplaced"/>
</dbReference>
<accession>A0AAJ7BKI6</accession>
<evidence type="ECO:0000313" key="3">
    <source>
        <dbReference type="RefSeq" id="XP_015587738.1"/>
    </source>
</evidence>